<dbReference type="Pfam" id="PF01066">
    <property type="entry name" value="CDP-OH_P_transf"/>
    <property type="match status" value="1"/>
</dbReference>
<keyword evidence="4 12" id="KW-0808">Transferase</keyword>
<dbReference type="RefSeq" id="WP_166278643.1">
    <property type="nucleotide sequence ID" value="NZ_JTHE03000004.1"/>
</dbReference>
<dbReference type="InterPro" id="IPR050324">
    <property type="entry name" value="CDP-alcohol_PTase-I"/>
</dbReference>
<dbReference type="PIRSF" id="PIRSF000847">
    <property type="entry name" value="Phos_ph_gly_syn"/>
    <property type="match status" value="1"/>
</dbReference>
<dbReference type="GO" id="GO:0008444">
    <property type="term" value="F:CDP-diacylglycerol-glycerol-3-phosphate 3-phosphatidyltransferase activity"/>
    <property type="evidence" value="ECO:0007669"/>
    <property type="project" value="UniProtKB-UniRule"/>
</dbReference>
<keyword evidence="5 13" id="KW-0812">Transmembrane</keyword>
<dbReference type="InterPro" id="IPR048254">
    <property type="entry name" value="CDP_ALCOHOL_P_TRANSF_CS"/>
</dbReference>
<evidence type="ECO:0000256" key="13">
    <source>
        <dbReference type="SAM" id="Phobius"/>
    </source>
</evidence>
<keyword evidence="9" id="KW-0594">Phospholipid biosynthesis</keyword>
<dbReference type="GO" id="GO:0016020">
    <property type="term" value="C:membrane"/>
    <property type="evidence" value="ECO:0007669"/>
    <property type="project" value="UniProtKB-SubCell"/>
</dbReference>
<sequence>MTLATWITLSRLLAVPILLYLLRWDATEPTAVSARWIAVAVFVIAAGTDWLDGYVARRFNQVSDLGKFLDPLVDKLLILVPLLALIELRVVPAWSVAVILVRELAIAGWRVNQPKISGANWWGKIKTVVQIVALALLIAPLSGLWTAVGLGVYGLAIALTIISGVIYLKDA</sequence>
<accession>A0ABD4SXP1</accession>
<evidence type="ECO:0000256" key="10">
    <source>
        <dbReference type="ARBA" id="ARBA00023264"/>
    </source>
</evidence>
<comment type="similarity">
    <text evidence="2 12">Belongs to the CDP-alcohol phosphatidyltransferase class-I family.</text>
</comment>
<dbReference type="EC" id="2.7.8.5" evidence="11"/>
<evidence type="ECO:0000256" key="8">
    <source>
        <dbReference type="ARBA" id="ARBA00023136"/>
    </source>
</evidence>
<evidence type="ECO:0000256" key="5">
    <source>
        <dbReference type="ARBA" id="ARBA00022692"/>
    </source>
</evidence>
<evidence type="ECO:0000256" key="3">
    <source>
        <dbReference type="ARBA" id="ARBA00022516"/>
    </source>
</evidence>
<evidence type="ECO:0000256" key="12">
    <source>
        <dbReference type="RuleBase" id="RU003750"/>
    </source>
</evidence>
<protein>
    <recommendedName>
        <fullName evidence="11">CDP-diacylglycerol--glycerol-3-phosphate 3-phosphatidyltransferase</fullName>
        <ecNumber evidence="11">2.7.8.5</ecNumber>
    </recommendedName>
</protein>
<proteinExistence type="inferred from homology"/>
<evidence type="ECO:0000313" key="15">
    <source>
        <dbReference type="Proteomes" id="UP000031561"/>
    </source>
</evidence>
<comment type="subcellular location">
    <subcellularLocation>
        <location evidence="1">Membrane</location>
        <topology evidence="1">Multi-pass membrane protein</topology>
    </subcellularLocation>
</comment>
<gene>
    <name evidence="14" type="primary">pgsA</name>
    <name evidence="14" type="ORF">QQ91_0000555</name>
</gene>
<keyword evidence="7" id="KW-0443">Lipid metabolism</keyword>
<dbReference type="Gene3D" id="1.20.120.1760">
    <property type="match status" value="1"/>
</dbReference>
<dbReference type="InterPro" id="IPR000462">
    <property type="entry name" value="CDP-OH_P_trans"/>
</dbReference>
<evidence type="ECO:0000256" key="6">
    <source>
        <dbReference type="ARBA" id="ARBA00022989"/>
    </source>
</evidence>
<evidence type="ECO:0000313" key="14">
    <source>
        <dbReference type="EMBL" id="MCM1981324.1"/>
    </source>
</evidence>
<dbReference type="PANTHER" id="PTHR14269:SF62">
    <property type="entry name" value="CDP-DIACYLGLYCEROL--GLYCEROL-3-PHOSPHATE 3-PHOSPHATIDYLTRANSFERASE 1, CHLOROPLASTIC"/>
    <property type="match status" value="1"/>
</dbReference>
<evidence type="ECO:0000256" key="9">
    <source>
        <dbReference type="ARBA" id="ARBA00023209"/>
    </source>
</evidence>
<feature type="transmembrane region" description="Helical" evidence="13">
    <location>
        <begin position="36"/>
        <end position="56"/>
    </location>
</feature>
<comment type="caution">
    <text evidence="14">The sequence shown here is derived from an EMBL/GenBank/DDBJ whole genome shotgun (WGS) entry which is preliminary data.</text>
</comment>
<keyword evidence="15" id="KW-1185">Reference proteome</keyword>
<dbReference type="PROSITE" id="PS00379">
    <property type="entry name" value="CDP_ALCOHOL_P_TRANSF"/>
    <property type="match status" value="1"/>
</dbReference>
<organism evidence="14 15">
    <name type="scientific">Lyngbya confervoides BDU141951</name>
    <dbReference type="NCBI Taxonomy" id="1574623"/>
    <lineage>
        <taxon>Bacteria</taxon>
        <taxon>Bacillati</taxon>
        <taxon>Cyanobacteriota</taxon>
        <taxon>Cyanophyceae</taxon>
        <taxon>Oscillatoriophycideae</taxon>
        <taxon>Oscillatoriales</taxon>
        <taxon>Microcoleaceae</taxon>
        <taxon>Lyngbya</taxon>
    </lineage>
</organism>
<dbReference type="InterPro" id="IPR043130">
    <property type="entry name" value="CDP-OH_PTrfase_TM_dom"/>
</dbReference>
<keyword evidence="3" id="KW-0444">Lipid biosynthesis</keyword>
<dbReference type="NCBIfam" id="TIGR00560">
    <property type="entry name" value="pgsA"/>
    <property type="match status" value="1"/>
</dbReference>
<dbReference type="GO" id="GO:0008654">
    <property type="term" value="P:phospholipid biosynthetic process"/>
    <property type="evidence" value="ECO:0007669"/>
    <property type="project" value="UniProtKB-UniRule"/>
</dbReference>
<dbReference type="EMBL" id="JTHE03000004">
    <property type="protein sequence ID" value="MCM1981324.1"/>
    <property type="molecule type" value="Genomic_DNA"/>
</dbReference>
<keyword evidence="10" id="KW-1208">Phospholipid metabolism</keyword>
<reference evidence="14 15" key="1">
    <citation type="journal article" date="2015" name="Genome Announc.">
        <title>Draft Genome Sequence of Filamentous Marine Cyanobacterium Lyngbya confervoides Strain BDU141951.</title>
        <authorList>
            <person name="Chandrababunaidu M.M."/>
            <person name="Sen D."/>
            <person name="Tripathy S."/>
        </authorList>
    </citation>
    <scope>NUCLEOTIDE SEQUENCE [LARGE SCALE GENOMIC DNA]</scope>
    <source>
        <strain evidence="14 15">BDU141951</strain>
    </source>
</reference>
<evidence type="ECO:0000256" key="7">
    <source>
        <dbReference type="ARBA" id="ARBA00023098"/>
    </source>
</evidence>
<dbReference type="Proteomes" id="UP000031561">
    <property type="component" value="Unassembled WGS sequence"/>
</dbReference>
<feature type="transmembrane region" description="Helical" evidence="13">
    <location>
        <begin position="121"/>
        <end position="141"/>
    </location>
</feature>
<dbReference type="InterPro" id="IPR004570">
    <property type="entry name" value="Phosphatidylglycerol_P_synth"/>
</dbReference>
<feature type="transmembrane region" description="Helical" evidence="13">
    <location>
        <begin position="147"/>
        <end position="168"/>
    </location>
</feature>
<name>A0ABD4SXP1_9CYAN</name>
<evidence type="ECO:0000256" key="11">
    <source>
        <dbReference type="NCBIfam" id="TIGR00560"/>
    </source>
</evidence>
<evidence type="ECO:0000256" key="4">
    <source>
        <dbReference type="ARBA" id="ARBA00022679"/>
    </source>
</evidence>
<keyword evidence="6 13" id="KW-1133">Transmembrane helix</keyword>
<feature type="transmembrane region" description="Helical" evidence="13">
    <location>
        <begin position="6"/>
        <end position="24"/>
    </location>
</feature>
<dbReference type="AlphaFoldDB" id="A0ABD4SXP1"/>
<feature type="transmembrane region" description="Helical" evidence="13">
    <location>
        <begin position="76"/>
        <end position="101"/>
    </location>
</feature>
<keyword evidence="8 13" id="KW-0472">Membrane</keyword>
<evidence type="ECO:0000256" key="2">
    <source>
        <dbReference type="ARBA" id="ARBA00010441"/>
    </source>
</evidence>
<dbReference type="PANTHER" id="PTHR14269">
    <property type="entry name" value="CDP-DIACYLGLYCEROL--GLYCEROL-3-PHOSPHATE 3-PHOSPHATIDYLTRANSFERASE-RELATED"/>
    <property type="match status" value="1"/>
</dbReference>
<evidence type="ECO:0000256" key="1">
    <source>
        <dbReference type="ARBA" id="ARBA00004141"/>
    </source>
</evidence>